<feature type="binding site" evidence="6">
    <location>
        <position position="84"/>
    </location>
    <ligand>
        <name>S-adenosyl-L-methionine</name>
        <dbReference type="ChEBI" id="CHEBI:59789"/>
    </ligand>
</feature>
<evidence type="ECO:0000256" key="6">
    <source>
        <dbReference type="HAMAP-Rule" id="MF_01007"/>
    </source>
</evidence>
<dbReference type="AlphaFoldDB" id="A0A0P6XNQ8"/>
<dbReference type="PIRSF" id="PIRSF004486">
    <property type="entry name" value="MraW"/>
    <property type="match status" value="1"/>
</dbReference>
<dbReference type="InterPro" id="IPR002903">
    <property type="entry name" value="RsmH"/>
</dbReference>
<dbReference type="PANTHER" id="PTHR11265">
    <property type="entry name" value="S-ADENOSYL-METHYLTRANSFERASE MRAW"/>
    <property type="match status" value="1"/>
</dbReference>
<evidence type="ECO:0000256" key="2">
    <source>
        <dbReference type="ARBA" id="ARBA00022552"/>
    </source>
</evidence>
<dbReference type="EMBL" id="LGKO01000002">
    <property type="protein sequence ID" value="KPL84348.1"/>
    <property type="molecule type" value="Genomic_DNA"/>
</dbReference>
<evidence type="ECO:0000313" key="7">
    <source>
        <dbReference type="EMBL" id="KPL84348.1"/>
    </source>
</evidence>
<keyword evidence="8" id="KW-1185">Reference proteome</keyword>
<keyword evidence="3 6" id="KW-0489">Methyltransferase</keyword>
<feature type="binding site" evidence="6">
    <location>
        <position position="112"/>
    </location>
    <ligand>
        <name>S-adenosyl-L-methionine</name>
        <dbReference type="ChEBI" id="CHEBI:59789"/>
    </ligand>
</feature>
<dbReference type="Gene3D" id="3.40.50.150">
    <property type="entry name" value="Vaccinia Virus protein VP39"/>
    <property type="match status" value="1"/>
</dbReference>
<dbReference type="PATRIC" id="fig|869279.4.peg.869"/>
<dbReference type="GO" id="GO:0071424">
    <property type="term" value="F:rRNA (cytosine-N4-)-methyltransferase activity"/>
    <property type="evidence" value="ECO:0007669"/>
    <property type="project" value="UniProtKB-UniRule"/>
</dbReference>
<keyword evidence="6" id="KW-0963">Cytoplasm</keyword>
<dbReference type="STRING" id="869279.SE15_04290"/>
<dbReference type="SUPFAM" id="SSF81799">
    <property type="entry name" value="Putative methyltransferase TM0872, insert domain"/>
    <property type="match status" value="1"/>
</dbReference>
<feature type="binding site" evidence="6">
    <location>
        <begin position="37"/>
        <end position="39"/>
    </location>
    <ligand>
        <name>S-adenosyl-L-methionine</name>
        <dbReference type="ChEBI" id="CHEBI:59789"/>
    </ligand>
</feature>
<dbReference type="EC" id="2.1.1.199" evidence="6"/>
<evidence type="ECO:0000256" key="3">
    <source>
        <dbReference type="ARBA" id="ARBA00022603"/>
    </source>
</evidence>
<keyword evidence="2 6" id="KW-0698">rRNA processing</keyword>
<feature type="binding site" evidence="6">
    <location>
        <position position="105"/>
    </location>
    <ligand>
        <name>S-adenosyl-L-methionine</name>
        <dbReference type="ChEBI" id="CHEBI:59789"/>
    </ligand>
</feature>
<dbReference type="InterPro" id="IPR023397">
    <property type="entry name" value="SAM-dep_MeTrfase_MraW_recog"/>
</dbReference>
<gene>
    <name evidence="6" type="primary">rsmH</name>
    <name evidence="7" type="ORF">SE15_04290</name>
</gene>
<name>A0A0P6XNQ8_9CHLR</name>
<accession>A0A0P6XNQ8</accession>
<dbReference type="GO" id="GO:0005737">
    <property type="term" value="C:cytoplasm"/>
    <property type="evidence" value="ECO:0007669"/>
    <property type="project" value="UniProtKB-SubCell"/>
</dbReference>
<sequence length="317" mass="35190">MSTPVSLPHQPVLYQEVINALMPRSPGKYVDATVGAGGHAWGILEASSPEGQLLGLDRDPQALALASQRLSVFSGRYTLIQAAYDTLLTQLQVVGWESVNGILFDLGVSSMQLDQAERGFSFFQEGPLDMRFDPADTLTAADLVNTLSENALADLIWRYGEERYARRIARAIVQNRPLSTTRELAEVIRRAVGRYSQEIHPATRTFQALRIAVNRELERLEVALPQAVTALAPGGRLAVIAFHSLEDRIVKQFFRRESTQCLCPPQQPQCTCGHQATLREITRRPITPQEEEIRANPRARSARLRVAEKIPPGMSIA</sequence>
<keyword evidence="5 6" id="KW-0949">S-adenosyl-L-methionine</keyword>
<dbReference type="HAMAP" id="MF_01007">
    <property type="entry name" value="16SrRNA_methyltr_H"/>
    <property type="match status" value="1"/>
</dbReference>
<dbReference type="GO" id="GO:0070475">
    <property type="term" value="P:rRNA base methylation"/>
    <property type="evidence" value="ECO:0007669"/>
    <property type="project" value="UniProtKB-UniRule"/>
</dbReference>
<comment type="subcellular location">
    <subcellularLocation>
        <location evidence="6">Cytoplasm</location>
    </subcellularLocation>
</comment>
<keyword evidence="4 6" id="KW-0808">Transferase</keyword>
<organism evidence="7 8">
    <name type="scientific">Thermanaerothrix daxensis</name>
    <dbReference type="NCBI Taxonomy" id="869279"/>
    <lineage>
        <taxon>Bacteria</taxon>
        <taxon>Bacillati</taxon>
        <taxon>Chloroflexota</taxon>
        <taxon>Anaerolineae</taxon>
        <taxon>Anaerolineales</taxon>
        <taxon>Anaerolineaceae</taxon>
        <taxon>Thermanaerothrix</taxon>
    </lineage>
</organism>
<evidence type="ECO:0000256" key="4">
    <source>
        <dbReference type="ARBA" id="ARBA00022679"/>
    </source>
</evidence>
<reference evidence="7 8" key="1">
    <citation type="submission" date="2015-07" db="EMBL/GenBank/DDBJ databases">
        <title>Whole genome sequence of Thermanaerothrix daxensis DSM 23592.</title>
        <authorList>
            <person name="Hemp J."/>
            <person name="Ward L.M."/>
            <person name="Pace L.A."/>
            <person name="Fischer W.W."/>
        </authorList>
    </citation>
    <scope>NUCLEOTIDE SEQUENCE [LARGE SCALE GENOMIC DNA]</scope>
    <source>
        <strain evidence="7 8">GNS-1</strain>
    </source>
</reference>
<dbReference type="Pfam" id="PF01795">
    <property type="entry name" value="Methyltransf_5"/>
    <property type="match status" value="1"/>
</dbReference>
<evidence type="ECO:0000256" key="1">
    <source>
        <dbReference type="ARBA" id="ARBA00010396"/>
    </source>
</evidence>
<comment type="catalytic activity">
    <reaction evidence="6">
        <text>cytidine(1402) in 16S rRNA + S-adenosyl-L-methionine = N(4)-methylcytidine(1402) in 16S rRNA + S-adenosyl-L-homocysteine + H(+)</text>
        <dbReference type="Rhea" id="RHEA:42928"/>
        <dbReference type="Rhea" id="RHEA-COMP:10286"/>
        <dbReference type="Rhea" id="RHEA-COMP:10287"/>
        <dbReference type="ChEBI" id="CHEBI:15378"/>
        <dbReference type="ChEBI" id="CHEBI:57856"/>
        <dbReference type="ChEBI" id="CHEBI:59789"/>
        <dbReference type="ChEBI" id="CHEBI:74506"/>
        <dbReference type="ChEBI" id="CHEBI:82748"/>
        <dbReference type="EC" id="2.1.1.199"/>
    </reaction>
</comment>
<dbReference type="OrthoDB" id="9806637at2"/>
<dbReference type="Gene3D" id="1.10.150.170">
    <property type="entry name" value="Putative methyltransferase TM0872, insert domain"/>
    <property type="match status" value="1"/>
</dbReference>
<comment type="similarity">
    <text evidence="1 6">Belongs to the methyltransferase superfamily. RsmH family.</text>
</comment>
<proteinExistence type="inferred from homology"/>
<dbReference type="Proteomes" id="UP000050544">
    <property type="component" value="Unassembled WGS sequence"/>
</dbReference>
<protein>
    <recommendedName>
        <fullName evidence="6">Ribosomal RNA small subunit methyltransferase H</fullName>
        <ecNumber evidence="6">2.1.1.199</ecNumber>
    </recommendedName>
    <alternativeName>
        <fullName evidence="6">16S rRNA m(4)C1402 methyltransferase</fullName>
    </alternativeName>
    <alternativeName>
        <fullName evidence="6">rRNA (cytosine-N(4)-)-methyltransferase RsmH</fullName>
    </alternativeName>
</protein>
<dbReference type="SUPFAM" id="SSF53335">
    <property type="entry name" value="S-adenosyl-L-methionine-dependent methyltransferases"/>
    <property type="match status" value="1"/>
</dbReference>
<dbReference type="FunFam" id="1.10.150.170:FF:000003">
    <property type="entry name" value="Ribosomal RNA small subunit methyltransferase H"/>
    <property type="match status" value="1"/>
</dbReference>
<dbReference type="NCBIfam" id="TIGR00006">
    <property type="entry name" value="16S rRNA (cytosine(1402)-N(4))-methyltransferase RsmH"/>
    <property type="match status" value="1"/>
</dbReference>
<dbReference type="InterPro" id="IPR029063">
    <property type="entry name" value="SAM-dependent_MTases_sf"/>
</dbReference>
<feature type="binding site" evidence="6">
    <location>
        <position position="57"/>
    </location>
    <ligand>
        <name>S-adenosyl-L-methionine</name>
        <dbReference type="ChEBI" id="CHEBI:59789"/>
    </ligand>
</feature>
<evidence type="ECO:0000313" key="8">
    <source>
        <dbReference type="Proteomes" id="UP000050544"/>
    </source>
</evidence>
<dbReference type="RefSeq" id="WP_054520848.1">
    <property type="nucleotide sequence ID" value="NZ_LGKO01000002.1"/>
</dbReference>
<comment type="function">
    <text evidence="6">Specifically methylates the N4 position of cytidine in position 1402 (C1402) of 16S rRNA.</text>
</comment>
<comment type="caution">
    <text evidence="7">The sequence shown here is derived from an EMBL/GenBank/DDBJ whole genome shotgun (WGS) entry which is preliminary data.</text>
</comment>
<dbReference type="PANTHER" id="PTHR11265:SF0">
    <property type="entry name" value="12S RRNA N4-METHYLCYTIDINE METHYLTRANSFERASE"/>
    <property type="match status" value="1"/>
</dbReference>
<evidence type="ECO:0000256" key="5">
    <source>
        <dbReference type="ARBA" id="ARBA00022691"/>
    </source>
</evidence>